<feature type="transmembrane region" description="Helical" evidence="6">
    <location>
        <begin position="115"/>
        <end position="134"/>
    </location>
</feature>
<evidence type="ECO:0000256" key="2">
    <source>
        <dbReference type="ARBA" id="ARBA00022475"/>
    </source>
</evidence>
<proteinExistence type="inferred from homology"/>
<evidence type="ECO:0000256" key="5">
    <source>
        <dbReference type="ARBA" id="ARBA00023136"/>
    </source>
</evidence>
<dbReference type="PANTHER" id="PTHR12677">
    <property type="entry name" value="GOLGI APPARATUS MEMBRANE PROTEIN TVP38-RELATED"/>
    <property type="match status" value="1"/>
</dbReference>
<dbReference type="PANTHER" id="PTHR12677:SF59">
    <property type="entry name" value="GOLGI APPARATUS MEMBRANE PROTEIN TVP38-RELATED"/>
    <property type="match status" value="1"/>
</dbReference>
<evidence type="ECO:0000313" key="8">
    <source>
        <dbReference type="EMBL" id="KAB7732317.1"/>
    </source>
</evidence>
<name>A0A7J5U3F5_9BACT</name>
<comment type="subcellular location">
    <subcellularLocation>
        <location evidence="1 6">Cell membrane</location>
        <topology evidence="1 6">Multi-pass membrane protein</topology>
    </subcellularLocation>
</comment>
<dbReference type="AlphaFoldDB" id="A0A7J5U3F5"/>
<keyword evidence="2 6" id="KW-1003">Cell membrane</keyword>
<dbReference type="InterPro" id="IPR015414">
    <property type="entry name" value="TMEM64"/>
</dbReference>
<accession>A0A7J5U3F5</accession>
<protein>
    <recommendedName>
        <fullName evidence="6">TVP38/TMEM64 family membrane protein</fullName>
    </recommendedName>
</protein>
<dbReference type="InterPro" id="IPR032816">
    <property type="entry name" value="VTT_dom"/>
</dbReference>
<comment type="caution">
    <text evidence="6">Lacks conserved residue(s) required for the propagation of feature annotation.</text>
</comment>
<organism evidence="8 9">
    <name type="scientific">Rudanella paleaurantiibacter</name>
    <dbReference type="NCBI Taxonomy" id="2614655"/>
    <lineage>
        <taxon>Bacteria</taxon>
        <taxon>Pseudomonadati</taxon>
        <taxon>Bacteroidota</taxon>
        <taxon>Cytophagia</taxon>
        <taxon>Cytophagales</taxon>
        <taxon>Cytophagaceae</taxon>
        <taxon>Rudanella</taxon>
    </lineage>
</organism>
<keyword evidence="3 6" id="KW-0812">Transmembrane</keyword>
<evidence type="ECO:0000259" key="7">
    <source>
        <dbReference type="Pfam" id="PF09335"/>
    </source>
</evidence>
<evidence type="ECO:0000256" key="3">
    <source>
        <dbReference type="ARBA" id="ARBA00022692"/>
    </source>
</evidence>
<feature type="transmembrane region" description="Helical" evidence="6">
    <location>
        <begin position="66"/>
        <end position="86"/>
    </location>
</feature>
<comment type="caution">
    <text evidence="8">The sequence shown here is derived from an EMBL/GenBank/DDBJ whole genome shotgun (WGS) entry which is preliminary data.</text>
</comment>
<sequence>MTVAPLLTSSFITYQVLVNEPVLAALTAGQWVGVTVVCALASALALMPPTFLALVFGYFLGWNALIPLFALNMVAILFVNTAVHWLDGDRLRHHLEQNPKVGQILDRIGQRELRFIFFAKLSPVLPFAVTNLVFALSGARLYNVLLGGFLGMVPRTALAVWAGSQARELRALLTQSGGMANLGWTQGIVAALLLVSVVGLWRVLKGK</sequence>
<comment type="similarity">
    <text evidence="6">Belongs to the TVP38/TMEM64 family.</text>
</comment>
<keyword evidence="5 6" id="KW-0472">Membrane</keyword>
<dbReference type="Pfam" id="PF09335">
    <property type="entry name" value="VTT_dom"/>
    <property type="match status" value="1"/>
</dbReference>
<dbReference type="GO" id="GO:0005886">
    <property type="term" value="C:plasma membrane"/>
    <property type="evidence" value="ECO:0007669"/>
    <property type="project" value="UniProtKB-SubCell"/>
</dbReference>
<gene>
    <name evidence="8" type="ORF">F5984_07935</name>
</gene>
<keyword evidence="4 6" id="KW-1133">Transmembrane helix</keyword>
<evidence type="ECO:0000256" key="1">
    <source>
        <dbReference type="ARBA" id="ARBA00004651"/>
    </source>
</evidence>
<evidence type="ECO:0000256" key="4">
    <source>
        <dbReference type="ARBA" id="ARBA00022989"/>
    </source>
</evidence>
<evidence type="ECO:0000256" key="6">
    <source>
        <dbReference type="RuleBase" id="RU366058"/>
    </source>
</evidence>
<feature type="transmembrane region" description="Helical" evidence="6">
    <location>
        <begin position="182"/>
        <end position="204"/>
    </location>
</feature>
<dbReference type="Proteomes" id="UP000488299">
    <property type="component" value="Unassembled WGS sequence"/>
</dbReference>
<evidence type="ECO:0000313" key="9">
    <source>
        <dbReference type="Proteomes" id="UP000488299"/>
    </source>
</evidence>
<reference evidence="8 9" key="1">
    <citation type="submission" date="2019-10" db="EMBL/GenBank/DDBJ databases">
        <title>Rudanella paleaurantiibacter sp. nov., isolated from sludge.</title>
        <authorList>
            <person name="Xu S.Q."/>
        </authorList>
    </citation>
    <scope>NUCLEOTIDE SEQUENCE [LARGE SCALE GENOMIC DNA]</scope>
    <source>
        <strain evidence="8 9">HX-22-17</strain>
    </source>
</reference>
<feature type="domain" description="VTT" evidence="7">
    <location>
        <begin position="48"/>
        <end position="164"/>
    </location>
</feature>
<dbReference type="EMBL" id="WELI01000002">
    <property type="protein sequence ID" value="KAB7732317.1"/>
    <property type="molecule type" value="Genomic_DNA"/>
</dbReference>
<keyword evidence="9" id="KW-1185">Reference proteome</keyword>